<organism evidence="5 6">
    <name type="scientific">Janthinobacterium fluminis</name>
    <dbReference type="NCBI Taxonomy" id="2987524"/>
    <lineage>
        <taxon>Bacteria</taxon>
        <taxon>Pseudomonadati</taxon>
        <taxon>Pseudomonadota</taxon>
        <taxon>Betaproteobacteria</taxon>
        <taxon>Burkholderiales</taxon>
        <taxon>Oxalobacteraceae</taxon>
        <taxon>Janthinobacterium</taxon>
    </lineage>
</organism>
<dbReference type="PANTHER" id="PTHR12151:SF25">
    <property type="entry name" value="LINALOOL DEHYDRATASE_ISOMERASE DOMAIN-CONTAINING PROTEIN"/>
    <property type="match status" value="1"/>
</dbReference>
<dbReference type="RefSeq" id="WP_273669543.1">
    <property type="nucleotide sequence ID" value="NZ_JAQQXR010000001.1"/>
</dbReference>
<gene>
    <name evidence="5" type="ORF">OIK44_04690</name>
</gene>
<evidence type="ECO:0000259" key="4">
    <source>
        <dbReference type="PROSITE" id="PS51352"/>
    </source>
</evidence>
<feature type="signal peptide" evidence="3">
    <location>
        <begin position="1"/>
        <end position="24"/>
    </location>
</feature>
<accession>A0ABT5JWF1</accession>
<keyword evidence="3" id="KW-0732">Signal</keyword>
<dbReference type="Pfam" id="PF02630">
    <property type="entry name" value="SCO1-SenC"/>
    <property type="match status" value="1"/>
</dbReference>
<feature type="domain" description="Thioredoxin" evidence="4">
    <location>
        <begin position="47"/>
        <end position="223"/>
    </location>
</feature>
<dbReference type="Proteomes" id="UP001221208">
    <property type="component" value="Unassembled WGS sequence"/>
</dbReference>
<sequence length="237" mass="26019">MSARPSLLRRINAGLALSCLLAGAGAGELGAGPRQLFTATPAGTYALPAIQRAPAGRVFDSDGQVYDFGRFCTGRVTLLSFMYTYCSDPVGCPLAFSTMHTLRQRLQSAPQLARRVRFVSLSFDPSNDTPEAMRRYAGPLAKADNVLQWYFLTTASVRQLAPLADGFGQSVRVLPDSQGRPGRFISHMLKVFLLDEQGRVREIYSTAFLQPDVMFNDIKTLLMERDRAAARPHKGQG</sequence>
<evidence type="ECO:0000256" key="3">
    <source>
        <dbReference type="SAM" id="SignalP"/>
    </source>
</evidence>
<dbReference type="CDD" id="cd02968">
    <property type="entry name" value="SCO"/>
    <property type="match status" value="1"/>
</dbReference>
<reference evidence="5 6" key="1">
    <citation type="submission" date="2022-10" db="EMBL/GenBank/DDBJ databases">
        <title>Janthinobacterium sp. hw3 Genome sequencing.</title>
        <authorList>
            <person name="Park S."/>
        </authorList>
    </citation>
    <scope>NUCLEOTIDE SEQUENCE [LARGE SCALE GENOMIC DNA]</scope>
    <source>
        <strain evidence="6">hw3</strain>
    </source>
</reference>
<proteinExistence type="inferred from homology"/>
<dbReference type="InterPro" id="IPR013766">
    <property type="entry name" value="Thioredoxin_domain"/>
</dbReference>
<comment type="similarity">
    <text evidence="1">Belongs to the SCO1/2 family.</text>
</comment>
<feature type="chain" id="PRO_5046941142" evidence="3">
    <location>
        <begin position="25"/>
        <end position="237"/>
    </location>
</feature>
<evidence type="ECO:0000256" key="1">
    <source>
        <dbReference type="ARBA" id="ARBA00010996"/>
    </source>
</evidence>
<comment type="caution">
    <text evidence="5">The sequence shown here is derived from an EMBL/GenBank/DDBJ whole genome shotgun (WGS) entry which is preliminary data.</text>
</comment>
<dbReference type="Gene3D" id="3.40.30.10">
    <property type="entry name" value="Glutaredoxin"/>
    <property type="match status" value="1"/>
</dbReference>
<evidence type="ECO:0000313" key="6">
    <source>
        <dbReference type="Proteomes" id="UP001221208"/>
    </source>
</evidence>
<name>A0ABT5JWF1_9BURK</name>
<dbReference type="EMBL" id="JAQQXR010000001">
    <property type="protein sequence ID" value="MDC8756884.1"/>
    <property type="molecule type" value="Genomic_DNA"/>
</dbReference>
<dbReference type="PROSITE" id="PS51352">
    <property type="entry name" value="THIOREDOXIN_2"/>
    <property type="match status" value="1"/>
</dbReference>
<keyword evidence="6" id="KW-1185">Reference proteome</keyword>
<dbReference type="InterPro" id="IPR036249">
    <property type="entry name" value="Thioredoxin-like_sf"/>
</dbReference>
<protein>
    <submittedName>
        <fullName evidence="5">SCO family protein</fullName>
    </submittedName>
</protein>
<dbReference type="SUPFAM" id="SSF52833">
    <property type="entry name" value="Thioredoxin-like"/>
    <property type="match status" value="1"/>
</dbReference>
<evidence type="ECO:0000313" key="5">
    <source>
        <dbReference type="EMBL" id="MDC8756884.1"/>
    </source>
</evidence>
<dbReference type="PANTHER" id="PTHR12151">
    <property type="entry name" value="ELECTRON TRANSPORT PROTIN SCO1/SENC FAMILY MEMBER"/>
    <property type="match status" value="1"/>
</dbReference>
<evidence type="ECO:0000256" key="2">
    <source>
        <dbReference type="ARBA" id="ARBA00023008"/>
    </source>
</evidence>
<dbReference type="InterPro" id="IPR003782">
    <property type="entry name" value="SCO1/SenC"/>
</dbReference>
<keyword evidence="2" id="KW-0186">Copper</keyword>